<protein>
    <submittedName>
        <fullName evidence="1">Uncharacterized protein</fullName>
    </submittedName>
</protein>
<name>A0ABY7LLM7_9BACT</name>
<dbReference type="Proteomes" id="UP001211005">
    <property type="component" value="Chromosome"/>
</dbReference>
<evidence type="ECO:0000313" key="1">
    <source>
        <dbReference type="EMBL" id="WBA40366.1"/>
    </source>
</evidence>
<keyword evidence="2" id="KW-1185">Reference proteome</keyword>
<organism evidence="1 2">
    <name type="scientific">Hymenobacter canadensis</name>
    <dbReference type="NCBI Taxonomy" id="2999067"/>
    <lineage>
        <taxon>Bacteria</taxon>
        <taxon>Pseudomonadati</taxon>
        <taxon>Bacteroidota</taxon>
        <taxon>Cytophagia</taxon>
        <taxon>Cytophagales</taxon>
        <taxon>Hymenobacteraceae</taxon>
        <taxon>Hymenobacter</taxon>
    </lineage>
</organism>
<sequence length="57" mass="6665">MTATTQRPWVCRFRQYQPRHGVLIPTVGEAGWMIDGQRQPYARFSVQELDYAPLPPF</sequence>
<reference evidence="1 2" key="1">
    <citation type="submission" date="2022-12" db="EMBL/GenBank/DDBJ databases">
        <title>Hymenobacter canadensis sp. nov. isolated from lake water of the Cambridge Bay, Canada.</title>
        <authorList>
            <person name="Kim W.H."/>
            <person name="Lee Y.M."/>
        </authorList>
    </citation>
    <scope>NUCLEOTIDE SEQUENCE [LARGE SCALE GENOMIC DNA]</scope>
    <source>
        <strain evidence="1 2">PAMC 29467</strain>
    </source>
</reference>
<dbReference type="InterPro" id="IPR054213">
    <property type="entry name" value="DUF6920"/>
</dbReference>
<evidence type="ECO:0000313" key="2">
    <source>
        <dbReference type="Proteomes" id="UP001211005"/>
    </source>
</evidence>
<dbReference type="EMBL" id="CP114767">
    <property type="protein sequence ID" value="WBA40366.1"/>
    <property type="molecule type" value="Genomic_DNA"/>
</dbReference>
<dbReference type="Pfam" id="PF21900">
    <property type="entry name" value="DUF6920"/>
    <property type="match status" value="1"/>
</dbReference>
<accession>A0ABY7LLM7</accession>
<proteinExistence type="predicted"/>
<gene>
    <name evidence="1" type="ORF">O3303_11035</name>
</gene>